<name>A0A6A6TEV6_9PLEO</name>
<dbReference type="OrthoDB" id="194468at2759"/>
<gene>
    <name evidence="7" type="ORF">K491DRAFT_714142</name>
</gene>
<comment type="cofactor">
    <cofactor evidence="1">
        <name>Zn(2+)</name>
        <dbReference type="ChEBI" id="CHEBI:29105"/>
    </cofactor>
</comment>
<dbReference type="GO" id="GO:0019239">
    <property type="term" value="F:deaminase activity"/>
    <property type="evidence" value="ECO:0007669"/>
    <property type="project" value="TreeGrafter"/>
</dbReference>
<evidence type="ECO:0000313" key="8">
    <source>
        <dbReference type="Proteomes" id="UP000799324"/>
    </source>
</evidence>
<feature type="domain" description="Amidohydrolase-related" evidence="6">
    <location>
        <begin position="59"/>
        <end position="414"/>
    </location>
</feature>
<evidence type="ECO:0000256" key="3">
    <source>
        <dbReference type="ARBA" id="ARBA00022801"/>
    </source>
</evidence>
<dbReference type="PANTHER" id="PTHR11271:SF37">
    <property type="entry name" value="FAMILY PROTEIN, PUTATIVE (AFU_ORTHOLOGUE AFUA_4G00460)-RELATED"/>
    <property type="match status" value="1"/>
</dbReference>
<evidence type="ECO:0000313" key="7">
    <source>
        <dbReference type="EMBL" id="KAF2657851.1"/>
    </source>
</evidence>
<dbReference type="InterPro" id="IPR032466">
    <property type="entry name" value="Metal_Hydrolase"/>
</dbReference>
<dbReference type="EMBL" id="MU004321">
    <property type="protein sequence ID" value="KAF2657851.1"/>
    <property type="molecule type" value="Genomic_DNA"/>
</dbReference>
<dbReference type="SUPFAM" id="SSF51338">
    <property type="entry name" value="Composite domain of metallo-dependent hydrolases"/>
    <property type="match status" value="1"/>
</dbReference>
<dbReference type="GO" id="GO:0005829">
    <property type="term" value="C:cytosol"/>
    <property type="evidence" value="ECO:0007669"/>
    <property type="project" value="TreeGrafter"/>
</dbReference>
<dbReference type="InterPro" id="IPR051607">
    <property type="entry name" value="Metallo-dep_hydrolases"/>
</dbReference>
<evidence type="ECO:0000256" key="4">
    <source>
        <dbReference type="ARBA" id="ARBA00022833"/>
    </source>
</evidence>
<keyword evidence="2" id="KW-0479">Metal-binding</keyword>
<organism evidence="7 8">
    <name type="scientific">Lophiostoma macrostomum CBS 122681</name>
    <dbReference type="NCBI Taxonomy" id="1314788"/>
    <lineage>
        <taxon>Eukaryota</taxon>
        <taxon>Fungi</taxon>
        <taxon>Dikarya</taxon>
        <taxon>Ascomycota</taxon>
        <taxon>Pezizomycotina</taxon>
        <taxon>Dothideomycetes</taxon>
        <taxon>Pleosporomycetidae</taxon>
        <taxon>Pleosporales</taxon>
        <taxon>Lophiostomataceae</taxon>
        <taxon>Lophiostoma</taxon>
    </lineage>
</organism>
<dbReference type="Proteomes" id="UP000799324">
    <property type="component" value="Unassembled WGS sequence"/>
</dbReference>
<evidence type="ECO:0000259" key="6">
    <source>
        <dbReference type="Pfam" id="PF01979"/>
    </source>
</evidence>
<keyword evidence="3 7" id="KW-0378">Hydrolase</keyword>
<keyword evidence="8" id="KW-1185">Reference proteome</keyword>
<dbReference type="Gene3D" id="3.20.20.140">
    <property type="entry name" value="Metal-dependent hydrolases"/>
    <property type="match status" value="1"/>
</dbReference>
<reference evidence="7" key="1">
    <citation type="journal article" date="2020" name="Stud. Mycol.">
        <title>101 Dothideomycetes genomes: a test case for predicting lifestyles and emergence of pathogens.</title>
        <authorList>
            <person name="Haridas S."/>
            <person name="Albert R."/>
            <person name="Binder M."/>
            <person name="Bloem J."/>
            <person name="Labutti K."/>
            <person name="Salamov A."/>
            <person name="Andreopoulos B."/>
            <person name="Baker S."/>
            <person name="Barry K."/>
            <person name="Bills G."/>
            <person name="Bluhm B."/>
            <person name="Cannon C."/>
            <person name="Castanera R."/>
            <person name="Culley D."/>
            <person name="Daum C."/>
            <person name="Ezra D."/>
            <person name="Gonzalez J."/>
            <person name="Henrissat B."/>
            <person name="Kuo A."/>
            <person name="Liang C."/>
            <person name="Lipzen A."/>
            <person name="Lutzoni F."/>
            <person name="Magnuson J."/>
            <person name="Mondo S."/>
            <person name="Nolan M."/>
            <person name="Ohm R."/>
            <person name="Pangilinan J."/>
            <person name="Park H.-J."/>
            <person name="Ramirez L."/>
            <person name="Alfaro M."/>
            <person name="Sun H."/>
            <person name="Tritt A."/>
            <person name="Yoshinaga Y."/>
            <person name="Zwiers L.-H."/>
            <person name="Turgeon B."/>
            <person name="Goodwin S."/>
            <person name="Spatafora J."/>
            <person name="Crous P."/>
            <person name="Grigoriev I."/>
        </authorList>
    </citation>
    <scope>NUCLEOTIDE SEQUENCE</scope>
    <source>
        <strain evidence="7">CBS 122681</strain>
    </source>
</reference>
<protein>
    <submittedName>
        <fullName evidence="7">Amidohydrolase family protein</fullName>
    </submittedName>
</protein>
<dbReference type="AlphaFoldDB" id="A0A6A6TEV6"/>
<dbReference type="GO" id="GO:0046872">
    <property type="term" value="F:metal ion binding"/>
    <property type="evidence" value="ECO:0007669"/>
    <property type="project" value="UniProtKB-KW"/>
</dbReference>
<evidence type="ECO:0000256" key="2">
    <source>
        <dbReference type="ARBA" id="ARBA00022723"/>
    </source>
</evidence>
<keyword evidence="4" id="KW-0862">Zinc</keyword>
<sequence length="473" mass="52585">MKLFTGGTIIAYDEHTKLLKIFRGGALLIKEDWIEKVYEESPPDPLPSGTEVIDCTNKIISPGFIDTHRHGWQTVFKNLGPDTTLADYVWRYSALVAQPLFAPDDVYISQKVGIYEALNAGTTTILDHAHHTWTREHAAAGYEASQDSGARVYFAYDFIDAPELPIQEALKHWRELNEAWKNGSDLCSLVVAYDKFGADPDGKNTQDVVALAKEANIQVFTSHHVGGPYNLSNTPAQLHKAGILDSDIPVVLSHGSFLTYSDAQLLRATNKHMSITVESEMHYGHTNPTAHLILDQASLGIDTHFTFSTDILTQARIWLQSTRSKMYADTLDRWQIPNSNPFSVEQAFLLATRNGGLAFGRKDLGVITEGAKADLLVWDGRSPSLLGWSDPIAAIVLHASVGDIEHVLVNGNFVKRDKKVDIDGYDEDVDKFLEAAKRIQDKLREKPIVPLEGNWPLGAPYGEQSKVDVQRRE</sequence>
<dbReference type="SUPFAM" id="SSF51556">
    <property type="entry name" value="Metallo-dependent hydrolases"/>
    <property type="match status" value="1"/>
</dbReference>
<dbReference type="Gene3D" id="2.30.40.10">
    <property type="entry name" value="Urease, subunit C, domain 1"/>
    <property type="match status" value="1"/>
</dbReference>
<dbReference type="InterPro" id="IPR006680">
    <property type="entry name" value="Amidohydro-rel"/>
</dbReference>
<dbReference type="Pfam" id="PF01979">
    <property type="entry name" value="Amidohydro_1"/>
    <property type="match status" value="1"/>
</dbReference>
<dbReference type="PANTHER" id="PTHR11271">
    <property type="entry name" value="GUANINE DEAMINASE"/>
    <property type="match status" value="1"/>
</dbReference>
<evidence type="ECO:0000256" key="5">
    <source>
        <dbReference type="SAM" id="MobiDB-lite"/>
    </source>
</evidence>
<proteinExistence type="predicted"/>
<feature type="region of interest" description="Disordered" evidence="5">
    <location>
        <begin position="453"/>
        <end position="473"/>
    </location>
</feature>
<accession>A0A6A6TEV6</accession>
<dbReference type="InterPro" id="IPR011059">
    <property type="entry name" value="Metal-dep_hydrolase_composite"/>
</dbReference>
<evidence type="ECO:0000256" key="1">
    <source>
        <dbReference type="ARBA" id="ARBA00001947"/>
    </source>
</evidence>